<feature type="chain" id="PRO_5045251123" evidence="6">
    <location>
        <begin position="20"/>
        <end position="311"/>
    </location>
</feature>
<dbReference type="SUPFAM" id="SSF88713">
    <property type="entry name" value="Glycoside hydrolase/deacetylase"/>
    <property type="match status" value="1"/>
</dbReference>
<comment type="caution">
    <text evidence="7">The sequence shown here is derived from an EMBL/GenBank/DDBJ whole genome shotgun (WGS) entry which is preliminary data.</text>
</comment>
<accession>A0ABT7NI65</accession>
<dbReference type="InterPro" id="IPR006879">
    <property type="entry name" value="YdjC-like"/>
</dbReference>
<dbReference type="Proteomes" id="UP001170954">
    <property type="component" value="Unassembled WGS sequence"/>
</dbReference>
<dbReference type="InterPro" id="IPR011330">
    <property type="entry name" value="Glyco_hydro/deAcase_b/a-brl"/>
</dbReference>
<reference evidence="7" key="1">
    <citation type="submission" date="2020-06" db="EMBL/GenBank/DDBJ databases">
        <authorList>
            <person name="Dong N."/>
        </authorList>
    </citation>
    <scope>NUCLEOTIDE SEQUENCE</scope>
    <source>
        <strain evidence="7">R1692</strain>
    </source>
</reference>
<keyword evidence="4" id="KW-0460">Magnesium</keyword>
<dbReference type="Gene3D" id="3.20.20.370">
    <property type="entry name" value="Glycoside hydrolase/deacetylase"/>
    <property type="match status" value="1"/>
</dbReference>
<dbReference type="CDD" id="cd10802">
    <property type="entry name" value="YdjC_TTHB029_like"/>
    <property type="match status" value="1"/>
</dbReference>
<evidence type="ECO:0000313" key="8">
    <source>
        <dbReference type="Proteomes" id="UP001170954"/>
    </source>
</evidence>
<dbReference type="PANTHER" id="PTHR31609">
    <property type="entry name" value="YDJC DEACETYLASE FAMILY MEMBER"/>
    <property type="match status" value="1"/>
</dbReference>
<protein>
    <submittedName>
        <fullName evidence="7">ChbG/HpnK family deacetylase</fullName>
    </submittedName>
</protein>
<evidence type="ECO:0000256" key="3">
    <source>
        <dbReference type="ARBA" id="ARBA00022801"/>
    </source>
</evidence>
<dbReference type="Pfam" id="PF04794">
    <property type="entry name" value="YdjC"/>
    <property type="match status" value="1"/>
</dbReference>
<evidence type="ECO:0000256" key="2">
    <source>
        <dbReference type="ARBA" id="ARBA00022723"/>
    </source>
</evidence>
<keyword evidence="3" id="KW-0378">Hydrolase</keyword>
<name>A0ABT7NI65_9SPHI</name>
<proteinExistence type="predicted"/>
<reference evidence="7" key="2">
    <citation type="journal article" date="2022" name="Sci. Total Environ.">
        <title>Prevalence, transmission, and molecular epidemiology of tet(X)-positive bacteria among humans, animals, and environmental niches in China: An epidemiological, and genomic-based study.</title>
        <authorList>
            <person name="Dong N."/>
            <person name="Zeng Y."/>
            <person name="Cai C."/>
            <person name="Sun C."/>
            <person name="Lu J."/>
            <person name="Liu C."/>
            <person name="Zhou H."/>
            <person name="Sun Q."/>
            <person name="Shu L."/>
            <person name="Wang H."/>
            <person name="Wang Y."/>
            <person name="Wang S."/>
            <person name="Wu C."/>
            <person name="Chan E.W."/>
            <person name="Chen G."/>
            <person name="Shen Z."/>
            <person name="Chen S."/>
            <person name="Zhang R."/>
        </authorList>
    </citation>
    <scope>NUCLEOTIDE SEQUENCE</scope>
    <source>
        <strain evidence="7">R1692</strain>
    </source>
</reference>
<evidence type="ECO:0000256" key="5">
    <source>
        <dbReference type="ARBA" id="ARBA00023277"/>
    </source>
</evidence>
<evidence type="ECO:0000256" key="6">
    <source>
        <dbReference type="SAM" id="SignalP"/>
    </source>
</evidence>
<dbReference type="RefSeq" id="WP_286650214.1">
    <property type="nucleotide sequence ID" value="NZ_JACAGK010000002.1"/>
</dbReference>
<organism evidence="7 8">
    <name type="scientific">Sphingobacterium hotanense</name>
    <dbReference type="NCBI Taxonomy" id="649196"/>
    <lineage>
        <taxon>Bacteria</taxon>
        <taxon>Pseudomonadati</taxon>
        <taxon>Bacteroidota</taxon>
        <taxon>Sphingobacteriia</taxon>
        <taxon>Sphingobacteriales</taxon>
        <taxon>Sphingobacteriaceae</taxon>
        <taxon>Sphingobacterium</taxon>
    </lineage>
</organism>
<comment type="cofactor">
    <cofactor evidence="1">
        <name>Mg(2+)</name>
        <dbReference type="ChEBI" id="CHEBI:18420"/>
    </cofactor>
</comment>
<evidence type="ECO:0000313" key="7">
    <source>
        <dbReference type="EMBL" id="MDM1046879.1"/>
    </source>
</evidence>
<keyword evidence="5" id="KW-0119">Carbohydrate metabolism</keyword>
<gene>
    <name evidence="7" type="ORF">HX018_01255</name>
</gene>
<keyword evidence="6" id="KW-0732">Signal</keyword>
<feature type="signal peptide" evidence="6">
    <location>
        <begin position="1"/>
        <end position="19"/>
    </location>
</feature>
<evidence type="ECO:0000256" key="1">
    <source>
        <dbReference type="ARBA" id="ARBA00001946"/>
    </source>
</evidence>
<evidence type="ECO:0000256" key="4">
    <source>
        <dbReference type="ARBA" id="ARBA00022842"/>
    </source>
</evidence>
<keyword evidence="2" id="KW-0479">Metal-binding</keyword>
<keyword evidence="8" id="KW-1185">Reference proteome</keyword>
<dbReference type="PANTHER" id="PTHR31609:SF1">
    <property type="entry name" value="CARBOHYDRATE DEACETYLASE"/>
    <property type="match status" value="1"/>
</dbReference>
<dbReference type="EMBL" id="JACAGK010000002">
    <property type="protein sequence ID" value="MDM1046879.1"/>
    <property type="molecule type" value="Genomic_DNA"/>
</dbReference>
<sequence>MKTLFKFFLILLFFQPAFAQEKTLAEKLGYKKNDILLIINNDDSGMSYASNQGTIEGMENGLISSSTIMFNCPWSLDIVNYVKQHPDKHFGVHLTLTSEWKNYKWSSVASSNTVSSLLDPNGYLWRSVEEVYQHGDPEHAYLEGKAQIEKALHYGLPITHIDSHMGTFQLKPAYIAKYVQLAVDFNLPLRMASQSTLAKYGMPNLRRDCEKKGLVFTDYMVYEELAKYKDDVEGFWLKVINDLKPGVTELYLHASKDTDDLRVFTGSWKKRIAELEVFTKSEKIKAAIKGRNIHIISYKPLNDLQQRQNKK</sequence>